<dbReference type="Proteomes" id="UP000290540">
    <property type="component" value="Unassembled WGS sequence"/>
</dbReference>
<comment type="caution">
    <text evidence="2">The sequence shown here is derived from an EMBL/GenBank/DDBJ whole genome shotgun (WGS) entry which is preliminary data.</text>
</comment>
<sequence>MASLRSTSDPNIEKQSIANKASSCLQAFADLEKLQTQAEAGGSPCKDSRQDKNDGISLNAVKNELDRFRDWCSHNGATKEGPGSLDDGLQLAANTHQQVSDLLDNLEELLYEAKDILDRELSHLGESDDDDCARTHFKGLENESELSQIRYCIVSNVDNLQRLNQSIEWGIAKTRLTMPGP</sequence>
<dbReference type="EMBL" id="MQTW01000213">
    <property type="protein sequence ID" value="RYC81893.1"/>
    <property type="molecule type" value="Genomic_DNA"/>
</dbReference>
<protein>
    <submittedName>
        <fullName evidence="2">Uncharacterized protein</fullName>
    </submittedName>
</protein>
<proteinExistence type="predicted"/>
<evidence type="ECO:0000256" key="1">
    <source>
        <dbReference type="SAM" id="MobiDB-lite"/>
    </source>
</evidence>
<accession>A0A4Q2VCN0</accession>
<reference evidence="2 3" key="1">
    <citation type="submission" date="2016-12" db="EMBL/GenBank/DDBJ databases">
        <title>Draft genome sequence of Fusarium oxysporum causing rot on Narcissus.</title>
        <authorList>
            <person name="Armitage A.D."/>
            <person name="Taylor A."/>
            <person name="Clarkson J.P."/>
            <person name="Harrison R.J."/>
            <person name="Jackson A.C."/>
        </authorList>
    </citation>
    <scope>NUCLEOTIDE SEQUENCE [LARGE SCALE GENOMIC DNA]</scope>
    <source>
        <strain evidence="2 3">N139</strain>
    </source>
</reference>
<gene>
    <name evidence="2" type="ORF">BFJ63_vAg15212</name>
</gene>
<dbReference type="AlphaFoldDB" id="A0A4Q2VCN0"/>
<evidence type="ECO:0000313" key="2">
    <source>
        <dbReference type="EMBL" id="RYC81893.1"/>
    </source>
</evidence>
<name>A0A4Q2VCN0_FUSOX</name>
<evidence type="ECO:0000313" key="3">
    <source>
        <dbReference type="Proteomes" id="UP000290540"/>
    </source>
</evidence>
<organism evidence="2 3">
    <name type="scientific">Fusarium oxysporum f. sp. narcissi</name>
    <dbReference type="NCBI Taxonomy" id="451672"/>
    <lineage>
        <taxon>Eukaryota</taxon>
        <taxon>Fungi</taxon>
        <taxon>Dikarya</taxon>
        <taxon>Ascomycota</taxon>
        <taxon>Pezizomycotina</taxon>
        <taxon>Sordariomycetes</taxon>
        <taxon>Hypocreomycetidae</taxon>
        <taxon>Hypocreales</taxon>
        <taxon>Nectriaceae</taxon>
        <taxon>Fusarium</taxon>
        <taxon>Fusarium oxysporum species complex</taxon>
    </lineage>
</organism>
<feature type="region of interest" description="Disordered" evidence="1">
    <location>
        <begin position="36"/>
        <end position="56"/>
    </location>
</feature>